<comment type="caution">
    <text evidence="1">The sequence shown here is derived from an EMBL/GenBank/DDBJ whole genome shotgun (WGS) entry which is preliminary data.</text>
</comment>
<gene>
    <name evidence="1" type="ORF">BCAMP_01710</name>
</gene>
<keyword evidence="2" id="KW-1185">Reference proteome</keyword>
<evidence type="ECO:0000313" key="2">
    <source>
        <dbReference type="Proteomes" id="UP000019243"/>
    </source>
</evidence>
<dbReference type="EMBL" id="AODH01000005">
    <property type="protein sequence ID" value="EUJ41922.1"/>
    <property type="molecule type" value="Genomic_DNA"/>
</dbReference>
<organism evidence="1 2">
    <name type="scientific">Brochothrix campestris FSL F6-1037</name>
    <dbReference type="NCBI Taxonomy" id="1265861"/>
    <lineage>
        <taxon>Bacteria</taxon>
        <taxon>Bacillati</taxon>
        <taxon>Bacillota</taxon>
        <taxon>Bacilli</taxon>
        <taxon>Bacillales</taxon>
        <taxon>Listeriaceae</taxon>
        <taxon>Brochothrix</taxon>
    </lineage>
</organism>
<dbReference type="GO" id="GO:0016740">
    <property type="term" value="F:transferase activity"/>
    <property type="evidence" value="ECO:0007669"/>
    <property type="project" value="UniProtKB-KW"/>
</dbReference>
<evidence type="ECO:0000313" key="1">
    <source>
        <dbReference type="EMBL" id="EUJ41922.1"/>
    </source>
</evidence>
<proteinExistence type="predicted"/>
<reference evidence="1 2" key="1">
    <citation type="submission" date="2012-12" db="EMBL/GenBank/DDBJ databases">
        <title>Novel taxa of Listeriaceae from agricultural environments in the United States.</title>
        <authorList>
            <person name="den Bakker H.C."/>
            <person name="Allred A."/>
            <person name="Warchocki S."/>
            <person name="Wright E.M."/>
            <person name="Burrell A."/>
            <person name="Nightingale K.K."/>
            <person name="Kephart D."/>
            <person name="Wiedmann M."/>
        </authorList>
    </citation>
    <scope>NUCLEOTIDE SEQUENCE [LARGE SCALE GENOMIC DNA]</scope>
    <source>
        <strain evidence="1 2">FSL F6-1037</strain>
    </source>
</reference>
<accession>W7CYA6</accession>
<dbReference type="OrthoDB" id="452315at2"/>
<dbReference type="Proteomes" id="UP000019243">
    <property type="component" value="Unassembled WGS sequence"/>
</dbReference>
<keyword evidence="1" id="KW-0808">Transferase</keyword>
<protein>
    <submittedName>
        <fullName evidence="1">Putative acetyltransferase</fullName>
    </submittedName>
</protein>
<dbReference type="STRING" id="1265861.BCAMP_01710"/>
<name>W7CYA6_9LIST</name>
<sequence length="86" mass="10173">MAVERNIATIETERLLLIPYYVDYVAATMDSHRRLEQLCGYQVAPEWPGIDFLFYLPFALEQLNENPADSKWTRLIVLKRDPRSNW</sequence>
<dbReference type="AlphaFoldDB" id="W7CYA6"/>
<dbReference type="RefSeq" id="WP_051456794.1">
    <property type="nucleotide sequence ID" value="NZ_AODH01000005.1"/>
</dbReference>